<dbReference type="InterPro" id="IPR015867">
    <property type="entry name" value="N-reg_PII/ATP_PRibTrfase_C"/>
</dbReference>
<dbReference type="InterPro" id="IPR002332">
    <property type="entry name" value="N-reg_PII_urydylation_site"/>
</dbReference>
<dbReference type="Pfam" id="PF00543">
    <property type="entry name" value="P-II"/>
    <property type="match status" value="1"/>
</dbReference>
<reference evidence="9 10" key="1">
    <citation type="submission" date="2017-09" db="EMBL/GenBank/DDBJ databases">
        <title>Draft Genome Sequence of Corynebacterium accolens AH4003.</title>
        <authorList>
            <person name="Chen Y."/>
            <person name="Oosthuysen W.F."/>
            <person name="Kelley S."/>
            <person name="Horswill A."/>
        </authorList>
    </citation>
    <scope>NUCLEOTIDE SEQUENCE [LARGE SCALE GENOMIC DNA]</scope>
    <source>
        <strain evidence="9 10">AH4003</strain>
    </source>
</reference>
<sequence>MKLITAVVKPFTLPDIREALEQLEVHGLTVTETQGFGQQRGHSEVYRGAEYATDFVPKVKLEVVVNDAAVEETINAIVEAAYTGKIGDGKLWVTPVEDVIRVRTGERGEAAV</sequence>
<evidence type="ECO:0000313" key="10">
    <source>
        <dbReference type="Proteomes" id="UP000218690"/>
    </source>
</evidence>
<feature type="modified residue" description="O-UMP-tyrosine" evidence="7">
    <location>
        <position position="51"/>
    </location>
</feature>
<name>A0A2A4AHX7_9CORY</name>
<comment type="subunit">
    <text evidence="1">Homotrimer.</text>
</comment>
<evidence type="ECO:0000256" key="4">
    <source>
        <dbReference type="ARBA" id="ARBA00022741"/>
    </source>
</evidence>
<proteinExistence type="predicted"/>
<keyword evidence="3 8" id="KW-0597">Phosphoprotein</keyword>
<accession>A0A2A4AHX7</accession>
<dbReference type="InterPro" id="IPR002187">
    <property type="entry name" value="N-reg_PII"/>
</dbReference>
<protein>
    <recommendedName>
        <fullName evidence="2">Nitrogen regulatory protein P-II</fullName>
    </recommendedName>
</protein>
<organism evidence="9 10">
    <name type="scientific">Corynebacterium accolens</name>
    <dbReference type="NCBI Taxonomy" id="38284"/>
    <lineage>
        <taxon>Bacteria</taxon>
        <taxon>Bacillati</taxon>
        <taxon>Actinomycetota</taxon>
        <taxon>Actinomycetes</taxon>
        <taxon>Mycobacteriales</taxon>
        <taxon>Corynebacteriaceae</taxon>
        <taxon>Corynebacterium</taxon>
    </lineage>
</organism>
<dbReference type="EMBL" id="NWBP01000033">
    <property type="protein sequence ID" value="PCC82101.1"/>
    <property type="molecule type" value="Genomic_DNA"/>
</dbReference>
<keyword evidence="6" id="KW-0804">Transcription</keyword>
<dbReference type="PANTHER" id="PTHR30115">
    <property type="entry name" value="NITROGEN REGULATORY PROTEIN P-II"/>
    <property type="match status" value="1"/>
</dbReference>
<dbReference type="GO" id="GO:0005524">
    <property type="term" value="F:ATP binding"/>
    <property type="evidence" value="ECO:0007669"/>
    <property type="project" value="TreeGrafter"/>
</dbReference>
<dbReference type="PIRSF" id="PIRSF039144">
    <property type="entry name" value="GlnB"/>
    <property type="match status" value="1"/>
</dbReference>
<dbReference type="PANTHER" id="PTHR30115:SF11">
    <property type="entry name" value="NITROGEN REGULATORY PROTEIN P-II HOMOLOG"/>
    <property type="match status" value="1"/>
</dbReference>
<dbReference type="GO" id="GO:0030234">
    <property type="term" value="F:enzyme regulator activity"/>
    <property type="evidence" value="ECO:0007669"/>
    <property type="project" value="InterPro"/>
</dbReference>
<dbReference type="SUPFAM" id="SSF54913">
    <property type="entry name" value="GlnB-like"/>
    <property type="match status" value="1"/>
</dbReference>
<dbReference type="Gene3D" id="3.30.70.120">
    <property type="match status" value="1"/>
</dbReference>
<dbReference type="PRINTS" id="PR00340">
    <property type="entry name" value="PIIGLNB"/>
</dbReference>
<evidence type="ECO:0000256" key="5">
    <source>
        <dbReference type="ARBA" id="ARBA00023015"/>
    </source>
</evidence>
<keyword evidence="4" id="KW-0547">Nucleotide-binding</keyword>
<evidence type="ECO:0000256" key="3">
    <source>
        <dbReference type="ARBA" id="ARBA00022553"/>
    </source>
</evidence>
<evidence type="ECO:0000313" key="9">
    <source>
        <dbReference type="EMBL" id="PCC82101.1"/>
    </source>
</evidence>
<dbReference type="SMART" id="SM00938">
    <property type="entry name" value="P-II"/>
    <property type="match status" value="1"/>
</dbReference>
<evidence type="ECO:0000256" key="1">
    <source>
        <dbReference type="ARBA" id="ARBA00011233"/>
    </source>
</evidence>
<gene>
    <name evidence="9" type="ORF">COM45_10350</name>
</gene>
<keyword evidence="5" id="KW-0805">Transcription regulation</keyword>
<evidence type="ECO:0000256" key="6">
    <source>
        <dbReference type="ARBA" id="ARBA00023163"/>
    </source>
</evidence>
<dbReference type="GO" id="GO:0005829">
    <property type="term" value="C:cytosol"/>
    <property type="evidence" value="ECO:0007669"/>
    <property type="project" value="TreeGrafter"/>
</dbReference>
<dbReference type="PROSITE" id="PS51343">
    <property type="entry name" value="PII_GLNB_DOM"/>
    <property type="match status" value="1"/>
</dbReference>
<evidence type="ECO:0000256" key="8">
    <source>
        <dbReference type="PIRSR" id="PIRSR602187-50"/>
    </source>
</evidence>
<dbReference type="AlphaFoldDB" id="A0A2A4AHX7"/>
<evidence type="ECO:0000256" key="2">
    <source>
        <dbReference type="ARBA" id="ARBA00015681"/>
    </source>
</evidence>
<evidence type="ECO:0000256" key="7">
    <source>
        <dbReference type="PIRSR" id="PIRSR039144-50"/>
    </source>
</evidence>
<dbReference type="Proteomes" id="UP000218690">
    <property type="component" value="Unassembled WGS sequence"/>
</dbReference>
<dbReference type="PROSITE" id="PS00496">
    <property type="entry name" value="PII_GLNB_UMP"/>
    <property type="match status" value="1"/>
</dbReference>
<comment type="caution">
    <text evidence="9">The sequence shown here is derived from an EMBL/GenBank/DDBJ whole genome shotgun (WGS) entry which is preliminary data.</text>
</comment>
<dbReference type="InterPro" id="IPR011322">
    <property type="entry name" value="N-reg_PII-like_a/b"/>
</dbReference>
<dbReference type="GO" id="GO:0006808">
    <property type="term" value="P:regulation of nitrogen utilization"/>
    <property type="evidence" value="ECO:0007669"/>
    <property type="project" value="InterPro"/>
</dbReference>